<dbReference type="PATRIC" id="fig|821.40.peg.3609"/>
<evidence type="ECO:0000313" key="9">
    <source>
        <dbReference type="EMBL" id="ALK85589.1"/>
    </source>
</evidence>
<sequence length="720" mass="81601">MEFALFYYLCIITYIKQIIMKHILLAACAVAILSGCGSQGKQAAPTENPFLSEYTTPFQVPPFDQIKMEHYKPAFLQGMEEQQKEIDAIVNNPEPATFQNTIAALDQSGALLRKVSTVFYGLKSANTNDEMDALSRELSPLQSKHSDDIALNEKLFARIKAVYENPGDLDKEQKKLLEETYKDFVRGGANLDAESQKKLRELNSEISMLQLTFGQNMQKETNAFQLIVDKEEDLAGLPQNLIASAAETAKEAGMEGKWIFTLHNPSVMPFLQYADNRDLREKIFKGYINRGNNGNEYDNKEVVRKLLKARLEKAKLMGYENYASFALEERMAKTPDAVYKLLDQIWTPTLSKAKEELADINAEIKKDGKTFTAEGWDWRYYADRAKKAKFDLDENQVRPYLKLENVRDGVFYVANKLYGITFTQLDNLPLPHPDAQAFECKDKDGSHLGVLYMDFFPRASKKGGAWCGSYRSQTYKDGKKVAPVVTVVCNFTKPAAGQPALLSADEANTLFHEFGHALHNLFKDVHYYGVASVPRDFVELPSQIDEHWAFEPEVLNVYAKHYQTDEVIPAGLVEKMDKSGKYGQGFATAEYLAASLLDMDYHVLKEIPDDMDVMQFEAETLGKRGLLKQIPSRYRTTYFNHTMGGGYTAGYYSYIWAEVLDCDAYEAYKETGDIFNQEVAGKFRKYILTPGCIDDAMDMYVNFRGKEPGIDPLLKNRGLK</sequence>
<dbReference type="GO" id="GO:0005829">
    <property type="term" value="C:cytosol"/>
    <property type="evidence" value="ECO:0007669"/>
    <property type="project" value="TreeGrafter"/>
</dbReference>
<organism evidence="9 10">
    <name type="scientific">Phocaeicola vulgatus</name>
    <name type="common">Bacteroides vulgatus</name>
    <dbReference type="NCBI Taxonomy" id="821"/>
    <lineage>
        <taxon>Bacteria</taxon>
        <taxon>Pseudomonadati</taxon>
        <taxon>Bacteroidota</taxon>
        <taxon>Bacteroidia</taxon>
        <taxon>Bacteroidales</taxon>
        <taxon>Bacteroidaceae</taxon>
        <taxon>Phocaeicola</taxon>
    </lineage>
</organism>
<dbReference type="EMBL" id="CP013020">
    <property type="protein sequence ID" value="ALK85589.1"/>
    <property type="molecule type" value="Genomic_DNA"/>
</dbReference>
<dbReference type="Gene3D" id="3.40.390.10">
    <property type="entry name" value="Collagenase (Catalytic Domain)"/>
    <property type="match status" value="1"/>
</dbReference>
<dbReference type="SUPFAM" id="SSF55486">
    <property type="entry name" value="Metalloproteases ('zincins'), catalytic domain"/>
    <property type="match status" value="1"/>
</dbReference>
<comment type="similarity">
    <text evidence="1 7">Belongs to the peptidase M3 family.</text>
</comment>
<dbReference type="EC" id="3.4.15.5" evidence="9"/>
<dbReference type="PANTHER" id="PTHR43660">
    <property type="entry name" value="DIPEPTIDYL CARBOXYPEPTIDASE"/>
    <property type="match status" value="1"/>
</dbReference>
<name>A0A0P0L7F8_PHOVU</name>
<evidence type="ECO:0000256" key="5">
    <source>
        <dbReference type="ARBA" id="ARBA00022833"/>
    </source>
</evidence>
<accession>A0A0P0L7F8</accession>
<keyword evidence="4 7" id="KW-0378">Hydrolase</keyword>
<evidence type="ECO:0000256" key="7">
    <source>
        <dbReference type="RuleBase" id="RU003435"/>
    </source>
</evidence>
<dbReference type="InterPro" id="IPR024080">
    <property type="entry name" value="Neurolysin/TOP_N"/>
</dbReference>
<dbReference type="InterPro" id="IPR024079">
    <property type="entry name" value="MetalloPept_cat_dom_sf"/>
</dbReference>
<evidence type="ECO:0000256" key="1">
    <source>
        <dbReference type="ARBA" id="ARBA00006040"/>
    </source>
</evidence>
<dbReference type="FunFam" id="3.40.390.10:FF:000009">
    <property type="entry name" value="Oligopeptidase A"/>
    <property type="match status" value="1"/>
</dbReference>
<dbReference type="Proteomes" id="UP000061587">
    <property type="component" value="Chromosome"/>
</dbReference>
<dbReference type="AlphaFoldDB" id="A0A0P0L7F8"/>
<evidence type="ECO:0000256" key="2">
    <source>
        <dbReference type="ARBA" id="ARBA00022670"/>
    </source>
</evidence>
<dbReference type="InterPro" id="IPR034005">
    <property type="entry name" value="M3A_DCP"/>
</dbReference>
<keyword evidence="3 7" id="KW-0479">Metal-binding</keyword>
<keyword evidence="2 7" id="KW-0645">Protease</keyword>
<dbReference type="Gene3D" id="1.20.1050.40">
    <property type="entry name" value="Endopeptidase. Chain P, domain 1"/>
    <property type="match status" value="1"/>
</dbReference>
<gene>
    <name evidence="9" type="ORF">BvMPK_3008</name>
</gene>
<reference evidence="9 10" key="2">
    <citation type="journal article" date="2016" name="Genome Biol. Evol.">
        <title>Extensive mobilome-driven genome diversification in mouse gut-associated Bacteroides vulgatus mpk.</title>
        <authorList>
            <person name="Lange A."/>
            <person name="Beier S."/>
            <person name="Steimle A."/>
            <person name="Autenrieth I.B."/>
            <person name="Huson D.H."/>
            <person name="Frick J.S."/>
        </authorList>
    </citation>
    <scope>NUCLEOTIDE SEQUENCE [LARGE SCALE GENOMIC DNA]</scope>
    <source>
        <strain evidence="10">mpk</strain>
    </source>
</reference>
<proteinExistence type="inferred from homology"/>
<evidence type="ECO:0000256" key="4">
    <source>
        <dbReference type="ARBA" id="ARBA00022801"/>
    </source>
</evidence>
<dbReference type="InterPro" id="IPR001567">
    <property type="entry name" value="Pept_M3A_M3B_dom"/>
</dbReference>
<dbReference type="InterPro" id="IPR024077">
    <property type="entry name" value="Neurolysin/TOP_dom2"/>
</dbReference>
<dbReference type="InterPro" id="IPR045090">
    <property type="entry name" value="Pept_M3A_M3B"/>
</dbReference>
<comment type="cofactor">
    <cofactor evidence="7">
        <name>Zn(2+)</name>
        <dbReference type="ChEBI" id="CHEBI:29105"/>
    </cofactor>
    <text evidence="7">Binds 1 zinc ion.</text>
</comment>
<dbReference type="Gene3D" id="1.10.1370.10">
    <property type="entry name" value="Neurolysin, domain 3"/>
    <property type="match status" value="1"/>
</dbReference>
<evidence type="ECO:0000256" key="6">
    <source>
        <dbReference type="ARBA" id="ARBA00023049"/>
    </source>
</evidence>
<dbReference type="GO" id="GO:0008241">
    <property type="term" value="F:peptidyl-dipeptidase activity"/>
    <property type="evidence" value="ECO:0007669"/>
    <property type="project" value="UniProtKB-EC"/>
</dbReference>
<dbReference type="Pfam" id="PF01432">
    <property type="entry name" value="Peptidase_M3"/>
    <property type="match status" value="1"/>
</dbReference>
<evidence type="ECO:0000256" key="3">
    <source>
        <dbReference type="ARBA" id="ARBA00022723"/>
    </source>
</evidence>
<dbReference type="GO" id="GO:0006508">
    <property type="term" value="P:proteolysis"/>
    <property type="evidence" value="ECO:0007669"/>
    <property type="project" value="UniProtKB-KW"/>
</dbReference>
<dbReference type="GO" id="GO:0004180">
    <property type="term" value="F:carboxypeptidase activity"/>
    <property type="evidence" value="ECO:0007669"/>
    <property type="project" value="UniProtKB-KW"/>
</dbReference>
<keyword evidence="5 7" id="KW-0862">Zinc</keyword>
<dbReference type="GO" id="GO:0004222">
    <property type="term" value="F:metalloendopeptidase activity"/>
    <property type="evidence" value="ECO:0007669"/>
    <property type="project" value="InterPro"/>
</dbReference>
<protein>
    <submittedName>
        <fullName evidence="9">Dipeptidyl carboxypeptidase Dcp</fullName>
        <ecNumber evidence="9">3.4.15.5</ecNumber>
    </submittedName>
</protein>
<feature type="domain" description="Peptidase M3A/M3B catalytic" evidence="8">
    <location>
        <begin position="270"/>
        <end position="718"/>
    </location>
</feature>
<reference evidence="10" key="1">
    <citation type="submission" date="2015-10" db="EMBL/GenBank/DDBJ databases">
        <title>Extensive mobilome-driven genome diversification in gut-associated Bacteroides vulgatus mpk.</title>
        <authorList>
            <person name="Beier S."/>
            <person name="Lange A."/>
            <person name="Huson D.H."/>
            <person name="Frick J.-S."/>
            <person name="Autenrieth I.B."/>
        </authorList>
    </citation>
    <scope>NUCLEOTIDE SEQUENCE [LARGE SCALE GENOMIC DNA]</scope>
    <source>
        <strain evidence="10">mpk</strain>
    </source>
</reference>
<keyword evidence="6 7" id="KW-0482">Metalloprotease</keyword>
<dbReference type="PANTHER" id="PTHR43660:SF1">
    <property type="entry name" value="DIPEPTIDYL CARBOXYPEPTIDASE"/>
    <property type="match status" value="1"/>
</dbReference>
<keyword evidence="9" id="KW-0121">Carboxypeptidase</keyword>
<dbReference type="GO" id="GO:0046872">
    <property type="term" value="F:metal ion binding"/>
    <property type="evidence" value="ECO:0007669"/>
    <property type="project" value="UniProtKB-UniRule"/>
</dbReference>
<evidence type="ECO:0000313" key="10">
    <source>
        <dbReference type="Proteomes" id="UP000061587"/>
    </source>
</evidence>
<dbReference type="CDD" id="cd06456">
    <property type="entry name" value="M3A_DCP"/>
    <property type="match status" value="1"/>
</dbReference>
<evidence type="ECO:0000259" key="8">
    <source>
        <dbReference type="Pfam" id="PF01432"/>
    </source>
</evidence>